<geneLocation type="plasmid" evidence="3">
    <name>ppbmmp</name>
</geneLocation>
<feature type="domain" description="HTH cro/C1-type" evidence="1">
    <location>
        <begin position="7"/>
        <end position="62"/>
    </location>
</feature>
<dbReference type="CDD" id="cd00093">
    <property type="entry name" value="HTH_XRE"/>
    <property type="match status" value="1"/>
</dbReference>
<protein>
    <submittedName>
        <fullName evidence="2">Helix-turn-helix domain-containing protein</fullName>
    </submittedName>
</protein>
<dbReference type="InterPro" id="IPR001387">
    <property type="entry name" value="Cro/C1-type_HTH"/>
</dbReference>
<dbReference type="PANTHER" id="PTHR37301:SF1">
    <property type="entry name" value="DNA-BINDING PROTEIN"/>
    <property type="match status" value="1"/>
</dbReference>
<accession>A0A5P3XKH5</accession>
<dbReference type="GO" id="GO:0003677">
    <property type="term" value="F:DNA binding"/>
    <property type="evidence" value="ECO:0007669"/>
    <property type="project" value="InterPro"/>
</dbReference>
<dbReference type="AlphaFoldDB" id="A0A5P3XKH5"/>
<dbReference type="PROSITE" id="PS50943">
    <property type="entry name" value="HTH_CROC1"/>
    <property type="match status" value="1"/>
</dbReference>
<organism evidence="2 3">
    <name type="scientific">Paraclostridium bifermentans</name>
    <name type="common">Clostridium bifermentans</name>
    <dbReference type="NCBI Taxonomy" id="1490"/>
    <lineage>
        <taxon>Bacteria</taxon>
        <taxon>Bacillati</taxon>
        <taxon>Bacillota</taxon>
        <taxon>Clostridia</taxon>
        <taxon>Peptostreptococcales</taxon>
        <taxon>Peptostreptococcaceae</taxon>
        <taxon>Paraclostridium</taxon>
    </lineage>
</organism>
<dbReference type="Pfam" id="PF13443">
    <property type="entry name" value="HTH_26"/>
    <property type="match status" value="1"/>
</dbReference>
<dbReference type="EMBL" id="CP032455">
    <property type="protein sequence ID" value="QEZ70782.1"/>
    <property type="molecule type" value="Genomic_DNA"/>
</dbReference>
<dbReference type="SUPFAM" id="SSF47413">
    <property type="entry name" value="lambda repressor-like DNA-binding domains"/>
    <property type="match status" value="1"/>
</dbReference>
<name>A0A5P3XKH5_PARBF</name>
<reference evidence="2 3" key="1">
    <citation type="submission" date="2018-09" db="EMBL/GenBank/DDBJ databases">
        <title>A clostridial neurotoxin that targets Anopheles mosquitoes.</title>
        <authorList>
            <person name="Contreras E."/>
            <person name="Masuyer G."/>
            <person name="Qureshi N."/>
            <person name="Chawla S."/>
            <person name="Lim H.L."/>
            <person name="Chen J."/>
            <person name="Stenmark P."/>
            <person name="Gill S."/>
        </authorList>
    </citation>
    <scope>NUCLEOTIDE SEQUENCE [LARGE SCALE GENOMIC DNA]</scope>
    <source>
        <strain evidence="2 3">Cbm</strain>
        <plasmid evidence="3">ppbmmp</plasmid>
    </source>
</reference>
<dbReference type="Proteomes" id="UP000326961">
    <property type="component" value="Plasmid pPbmMP"/>
</dbReference>
<dbReference type="InterPro" id="IPR010982">
    <property type="entry name" value="Lambda_DNA-bd_dom_sf"/>
</dbReference>
<proteinExistence type="predicted"/>
<keyword evidence="2" id="KW-0614">Plasmid</keyword>
<dbReference type="Gene3D" id="1.10.260.40">
    <property type="entry name" value="lambda repressor-like DNA-binding domains"/>
    <property type="match status" value="1"/>
</dbReference>
<gene>
    <name evidence="2" type="ORF">D4A35_17750</name>
</gene>
<evidence type="ECO:0000259" key="1">
    <source>
        <dbReference type="PROSITE" id="PS50943"/>
    </source>
</evidence>
<evidence type="ECO:0000313" key="2">
    <source>
        <dbReference type="EMBL" id="QEZ70782.1"/>
    </source>
</evidence>
<dbReference type="RefSeq" id="WP_150887641.1">
    <property type="nucleotide sequence ID" value="NZ_CM017269.1"/>
</dbReference>
<dbReference type="PANTHER" id="PTHR37301">
    <property type="entry name" value="DNA-BINDING PROTEIN-RELATED"/>
    <property type="match status" value="1"/>
</dbReference>
<evidence type="ECO:0000313" key="3">
    <source>
        <dbReference type="Proteomes" id="UP000326961"/>
    </source>
</evidence>
<sequence length="70" mass="7957">MAIEIQIGKLLESKGKSRYWLAKEVGISHQNLTKIVKNETNSIKFDLLEKICIALECTPNDILNIKKTTK</sequence>
<dbReference type="SMART" id="SM00530">
    <property type="entry name" value="HTH_XRE"/>
    <property type="match status" value="1"/>
</dbReference>